<evidence type="ECO:0000313" key="2">
    <source>
        <dbReference type="EMBL" id="CAF1449327.1"/>
    </source>
</evidence>
<comment type="caution">
    <text evidence="2">The sequence shown here is derived from an EMBL/GenBank/DDBJ whole genome shotgun (WGS) entry which is preliminary data.</text>
</comment>
<dbReference type="Proteomes" id="UP000682733">
    <property type="component" value="Unassembled WGS sequence"/>
</dbReference>
<dbReference type="GO" id="GO:0005524">
    <property type="term" value="F:ATP binding"/>
    <property type="evidence" value="ECO:0007669"/>
    <property type="project" value="InterPro"/>
</dbReference>
<dbReference type="Pfam" id="PF00433">
    <property type="entry name" value="Pkinase_C"/>
    <property type="match status" value="1"/>
</dbReference>
<proteinExistence type="predicted"/>
<sequence>SGPSDVNQVDTVFTQELVSPSVQERYLGSVTNKDPMFNGFTYQPETHMNS</sequence>
<name>A0A8S2FEZ4_9BILA</name>
<gene>
    <name evidence="2" type="ORF">OVA965_LOCUS34761</name>
    <name evidence="3" type="ORF">TMI583_LOCUS35696</name>
</gene>
<evidence type="ECO:0000313" key="4">
    <source>
        <dbReference type="Proteomes" id="UP000677228"/>
    </source>
</evidence>
<dbReference type="InterPro" id="IPR017892">
    <property type="entry name" value="Pkinase_C"/>
</dbReference>
<evidence type="ECO:0000313" key="3">
    <source>
        <dbReference type="EMBL" id="CAF4244212.1"/>
    </source>
</evidence>
<dbReference type="EMBL" id="CAJNOK010029563">
    <property type="protein sequence ID" value="CAF1449327.1"/>
    <property type="molecule type" value="Genomic_DNA"/>
</dbReference>
<evidence type="ECO:0000259" key="1">
    <source>
        <dbReference type="Pfam" id="PF00433"/>
    </source>
</evidence>
<feature type="non-terminal residue" evidence="2">
    <location>
        <position position="1"/>
    </location>
</feature>
<reference evidence="2" key="1">
    <citation type="submission" date="2021-02" db="EMBL/GenBank/DDBJ databases">
        <authorList>
            <person name="Nowell W R."/>
        </authorList>
    </citation>
    <scope>NUCLEOTIDE SEQUENCE</scope>
</reference>
<dbReference type="AlphaFoldDB" id="A0A8S2FEZ4"/>
<protein>
    <recommendedName>
        <fullName evidence="1">Protein kinase C-terminal domain-containing protein</fullName>
    </recommendedName>
</protein>
<dbReference type="GO" id="GO:0004674">
    <property type="term" value="F:protein serine/threonine kinase activity"/>
    <property type="evidence" value="ECO:0007669"/>
    <property type="project" value="InterPro"/>
</dbReference>
<organism evidence="2 4">
    <name type="scientific">Didymodactylos carnosus</name>
    <dbReference type="NCBI Taxonomy" id="1234261"/>
    <lineage>
        <taxon>Eukaryota</taxon>
        <taxon>Metazoa</taxon>
        <taxon>Spiralia</taxon>
        <taxon>Gnathifera</taxon>
        <taxon>Rotifera</taxon>
        <taxon>Eurotatoria</taxon>
        <taxon>Bdelloidea</taxon>
        <taxon>Philodinida</taxon>
        <taxon>Philodinidae</taxon>
        <taxon>Didymodactylos</taxon>
    </lineage>
</organism>
<accession>A0A8S2FEZ4</accession>
<dbReference type="Proteomes" id="UP000677228">
    <property type="component" value="Unassembled WGS sequence"/>
</dbReference>
<feature type="domain" description="Protein kinase C-terminal" evidence="1">
    <location>
        <begin position="1"/>
        <end position="42"/>
    </location>
</feature>
<dbReference type="EMBL" id="CAJOBA010051393">
    <property type="protein sequence ID" value="CAF4244212.1"/>
    <property type="molecule type" value="Genomic_DNA"/>
</dbReference>